<dbReference type="EMBL" id="HBEF01002636">
    <property type="protein sequence ID" value="CAD8329540.1"/>
    <property type="molecule type" value="Transcribed_RNA"/>
</dbReference>
<evidence type="ECO:0000313" key="3">
    <source>
        <dbReference type="EMBL" id="CAD8329540.1"/>
    </source>
</evidence>
<name>A0A6T6ECK6_9STRA</name>
<accession>A0A6T6ECK6</accession>
<gene>
    <name evidence="2" type="ORF">CAUS1442_LOCUS1637</name>
    <name evidence="3" type="ORF">CAUS1442_LOCUS1638</name>
</gene>
<evidence type="ECO:0000313" key="2">
    <source>
        <dbReference type="EMBL" id="CAD8329539.1"/>
    </source>
</evidence>
<proteinExistence type="predicted"/>
<reference evidence="2" key="1">
    <citation type="submission" date="2021-01" db="EMBL/GenBank/DDBJ databases">
        <authorList>
            <person name="Corre E."/>
            <person name="Pelletier E."/>
            <person name="Niang G."/>
            <person name="Scheremetjew M."/>
            <person name="Finn R."/>
            <person name="Kale V."/>
            <person name="Holt S."/>
            <person name="Cochrane G."/>
            <person name="Meng A."/>
            <person name="Brown T."/>
            <person name="Cohen L."/>
        </authorList>
    </citation>
    <scope>NUCLEOTIDE SEQUENCE</scope>
    <source>
        <strain evidence="2">CCMP3328</strain>
    </source>
</reference>
<feature type="region of interest" description="Disordered" evidence="1">
    <location>
        <begin position="102"/>
        <end position="130"/>
    </location>
</feature>
<sequence>MLDSIIALNMLQTRAVIRQQKRASDVVRSKHIKDLFTFLQKHDEHKELLQKAKIVVKQCSLRRKIGDPNFKNMIDTMEALLRELVGDELWLTATTPATAVSTSSVPATIPSTSQHDQTTTSSDSVSSNPPLSNDSALRYAILSDVLQFVHLTNDLLLQGKTASVVAAAAKERGIVLNPLDMLKDPQIALMVDDVEPAIMNVVGQTLYKSISEQTILQLTRSLSMLGSLSALRTTD</sequence>
<organism evidence="2">
    <name type="scientific">Craspedostauros australis</name>
    <dbReference type="NCBI Taxonomy" id="1486917"/>
    <lineage>
        <taxon>Eukaryota</taxon>
        <taxon>Sar</taxon>
        <taxon>Stramenopiles</taxon>
        <taxon>Ochrophyta</taxon>
        <taxon>Bacillariophyta</taxon>
        <taxon>Bacillariophyceae</taxon>
        <taxon>Bacillariophycidae</taxon>
        <taxon>Naviculales</taxon>
        <taxon>Naviculaceae</taxon>
        <taxon>Craspedostauros</taxon>
    </lineage>
</organism>
<evidence type="ECO:0000256" key="1">
    <source>
        <dbReference type="SAM" id="MobiDB-lite"/>
    </source>
</evidence>
<dbReference type="EMBL" id="HBEF01002635">
    <property type="protein sequence ID" value="CAD8329539.1"/>
    <property type="molecule type" value="Transcribed_RNA"/>
</dbReference>
<dbReference type="AlphaFoldDB" id="A0A6T6ECK6"/>
<protein>
    <submittedName>
        <fullName evidence="2">Uncharacterized protein</fullName>
    </submittedName>
</protein>